<dbReference type="GO" id="GO:0042130">
    <property type="term" value="P:negative regulation of T cell proliferation"/>
    <property type="evidence" value="ECO:0007669"/>
    <property type="project" value="TreeGrafter"/>
</dbReference>
<dbReference type="CDD" id="cd00096">
    <property type="entry name" value="Ig"/>
    <property type="match status" value="1"/>
</dbReference>
<accession>G3TGT0</accession>
<evidence type="ECO:0000256" key="1">
    <source>
        <dbReference type="ARBA" id="ARBA00004251"/>
    </source>
</evidence>
<dbReference type="PANTHER" id="PTHR25466">
    <property type="entry name" value="T-LYMPHOCYTE ACTIVATION ANTIGEN"/>
    <property type="match status" value="1"/>
</dbReference>
<dbReference type="GeneTree" id="ENSGT00940000162944"/>
<feature type="domain" description="Ig-like" evidence="11">
    <location>
        <begin position="33"/>
        <end position="131"/>
    </location>
</feature>
<keyword evidence="7" id="KW-1015">Disulfide bond</keyword>
<feature type="domain" description="Ig-like" evidence="11">
    <location>
        <begin position="234"/>
        <end position="332"/>
    </location>
</feature>
<dbReference type="GO" id="GO:0001819">
    <property type="term" value="P:positive regulation of cytokine production"/>
    <property type="evidence" value="ECO:0007669"/>
    <property type="project" value="Ensembl"/>
</dbReference>
<dbReference type="GO" id="GO:0007166">
    <property type="term" value="P:cell surface receptor signaling pathway"/>
    <property type="evidence" value="ECO:0007669"/>
    <property type="project" value="TreeGrafter"/>
</dbReference>
<dbReference type="eggNOG" id="ENOG502S3IN">
    <property type="taxonomic scope" value="Eukaryota"/>
</dbReference>
<evidence type="ECO:0000256" key="6">
    <source>
        <dbReference type="ARBA" id="ARBA00023136"/>
    </source>
</evidence>
<organism evidence="12 13">
    <name type="scientific">Loxodonta africana</name>
    <name type="common">African elephant</name>
    <dbReference type="NCBI Taxonomy" id="9785"/>
    <lineage>
        <taxon>Eukaryota</taxon>
        <taxon>Metazoa</taxon>
        <taxon>Chordata</taxon>
        <taxon>Craniata</taxon>
        <taxon>Vertebrata</taxon>
        <taxon>Euteleostomi</taxon>
        <taxon>Mammalia</taxon>
        <taxon>Eutheria</taxon>
        <taxon>Afrotheria</taxon>
        <taxon>Proboscidea</taxon>
        <taxon>Elephantidae</taxon>
        <taxon>Loxodonta</taxon>
    </lineage>
</organism>
<evidence type="ECO:0000256" key="3">
    <source>
        <dbReference type="ARBA" id="ARBA00022692"/>
    </source>
</evidence>
<evidence type="ECO:0000256" key="2">
    <source>
        <dbReference type="ARBA" id="ARBA00022475"/>
    </source>
</evidence>
<dbReference type="PROSITE" id="PS50835">
    <property type="entry name" value="IG_LIKE"/>
    <property type="match status" value="3"/>
</dbReference>
<reference evidence="12" key="3">
    <citation type="submission" date="2025-09" db="UniProtKB">
        <authorList>
            <consortium name="Ensembl"/>
        </authorList>
    </citation>
    <scope>IDENTIFICATION</scope>
    <source>
        <strain evidence="12">Isolate ISIS603380</strain>
    </source>
</reference>
<dbReference type="SUPFAM" id="SSF48726">
    <property type="entry name" value="Immunoglobulin"/>
    <property type="match status" value="3"/>
</dbReference>
<dbReference type="FunFam" id="2.60.40.10:FF:000142">
    <property type="entry name" value="V-set domain-containing T-cell activation inhibitor 1"/>
    <property type="match status" value="1"/>
</dbReference>
<keyword evidence="9" id="KW-0325">Glycoprotein</keyword>
<dbReference type="FunCoup" id="G3TGT0">
    <property type="interactions" value="3"/>
</dbReference>
<evidence type="ECO:0000313" key="13">
    <source>
        <dbReference type="Proteomes" id="UP000007646"/>
    </source>
</evidence>
<name>G3TGT0_LOXAF</name>
<dbReference type="FunFam" id="2.60.40.10:FF:001051">
    <property type="entry name" value="HERV-H LTR-associating 2"/>
    <property type="match status" value="1"/>
</dbReference>
<dbReference type="OMA" id="TIYEPRV"/>
<dbReference type="SMART" id="SM00409">
    <property type="entry name" value="IG"/>
    <property type="match status" value="2"/>
</dbReference>
<dbReference type="GO" id="GO:0071222">
    <property type="term" value="P:cellular response to lipopolysaccharide"/>
    <property type="evidence" value="ECO:0007669"/>
    <property type="project" value="TreeGrafter"/>
</dbReference>
<dbReference type="PANTHER" id="PTHR25466:SF14">
    <property type="entry name" value="BUTYROPHILIN SUBFAMILY 2 MEMBER A2-LIKE-RELATED"/>
    <property type="match status" value="1"/>
</dbReference>
<dbReference type="AlphaFoldDB" id="G3TGT0"/>
<keyword evidence="10" id="KW-0393">Immunoglobulin domain</keyword>
<comment type="subcellular location">
    <subcellularLocation>
        <location evidence="1">Cell membrane</location>
        <topology evidence="1">Single-pass type I membrane protein</topology>
    </subcellularLocation>
</comment>
<dbReference type="Gene3D" id="2.60.40.10">
    <property type="entry name" value="Immunoglobulins"/>
    <property type="match status" value="3"/>
</dbReference>
<dbReference type="InterPro" id="IPR051713">
    <property type="entry name" value="T-cell_Activation_Regulation"/>
</dbReference>
<dbReference type="GO" id="GO:0009897">
    <property type="term" value="C:external side of plasma membrane"/>
    <property type="evidence" value="ECO:0007669"/>
    <property type="project" value="TreeGrafter"/>
</dbReference>
<keyword evidence="3" id="KW-0812">Transmembrane</keyword>
<dbReference type="HOGENOM" id="CLU_040810_1_0_1"/>
<keyword evidence="13" id="KW-1185">Reference proteome</keyword>
<dbReference type="InParanoid" id="G3TGT0"/>
<evidence type="ECO:0000256" key="10">
    <source>
        <dbReference type="ARBA" id="ARBA00023319"/>
    </source>
</evidence>
<dbReference type="InterPro" id="IPR013106">
    <property type="entry name" value="Ig_V-set"/>
</dbReference>
<dbReference type="InterPro" id="IPR003599">
    <property type="entry name" value="Ig_sub"/>
</dbReference>
<keyword evidence="8" id="KW-0675">Receptor</keyword>
<reference evidence="12 13" key="1">
    <citation type="submission" date="2009-06" db="EMBL/GenBank/DDBJ databases">
        <title>The Genome Sequence of Loxodonta africana (African elephant).</title>
        <authorList>
            <person name="Di Palma F."/>
            <person name="Heiman D."/>
            <person name="Young S."/>
            <person name="Johnson J."/>
            <person name="Lander E.S."/>
            <person name="Lindblad-Toh K."/>
        </authorList>
    </citation>
    <scope>NUCLEOTIDE SEQUENCE [LARGE SCALE GENOMIC DNA]</scope>
    <source>
        <strain evidence="12 13">Isolate ISIS603380</strain>
    </source>
</reference>
<protein>
    <submittedName>
        <fullName evidence="12">HHLA2 member of B7 family</fullName>
    </submittedName>
</protein>
<dbReference type="InterPro" id="IPR007110">
    <property type="entry name" value="Ig-like_dom"/>
</dbReference>
<feature type="domain" description="Ig-like" evidence="11">
    <location>
        <begin position="156"/>
        <end position="214"/>
    </location>
</feature>
<dbReference type="InterPro" id="IPR013783">
    <property type="entry name" value="Ig-like_fold"/>
</dbReference>
<gene>
    <name evidence="12" type="primary">HHLA2</name>
</gene>
<keyword evidence="4" id="KW-0732">Signal</keyword>
<evidence type="ECO:0000256" key="8">
    <source>
        <dbReference type="ARBA" id="ARBA00023170"/>
    </source>
</evidence>
<dbReference type="Proteomes" id="UP000007646">
    <property type="component" value="Unassembled WGS sequence"/>
</dbReference>
<dbReference type="Ensembl" id="ENSLAFT00000016324.3">
    <property type="protein sequence ID" value="ENSLAFP00000013708.3"/>
    <property type="gene ID" value="ENSLAFG00000016327.3"/>
</dbReference>
<dbReference type="GO" id="GO:0042104">
    <property type="term" value="P:positive regulation of activated T cell proliferation"/>
    <property type="evidence" value="ECO:0007669"/>
    <property type="project" value="Ensembl"/>
</dbReference>
<evidence type="ECO:0000313" key="12">
    <source>
        <dbReference type="Ensembl" id="ENSLAFP00000013708.3"/>
    </source>
</evidence>
<sequence length="333" mass="38451">MKDEATLSFFLIFIPSLRGFQEYHMLSSFLYYPSIELTVIGRLNEGIILPCLFESGPEVVIHWKIQDYNVHSYYKGSDQLERQDPRYANRTALFHSEIRNGNASLTLRRLSLQDEGSYICYAGIAFGKTTSKVVLKMGAFLMPMMKYETRNTSAFLTCYVLTVYPRPTITWQVGNTTVFESTMEEIGPLPPFYIKSTLNITFSNTSYECVIENSLLKQTWRGRWMMKEHLHKMQSEDVSLSCQLTNNFSLQNQDFTVMWSRKKSGTSSMLAYFLSSSQNTIINEPRFSWNKERINQNDFSSTLTDLALSDSAEYLCNISSRKYALLMVHTLQV</sequence>
<keyword evidence="5" id="KW-1133">Transmembrane helix</keyword>
<evidence type="ECO:0000259" key="11">
    <source>
        <dbReference type="PROSITE" id="PS50835"/>
    </source>
</evidence>
<proteinExistence type="predicted"/>
<evidence type="ECO:0000256" key="7">
    <source>
        <dbReference type="ARBA" id="ARBA00023157"/>
    </source>
</evidence>
<keyword evidence="2" id="KW-1003">Cell membrane</keyword>
<dbReference type="GO" id="GO:0031295">
    <property type="term" value="P:T cell costimulation"/>
    <property type="evidence" value="ECO:0007669"/>
    <property type="project" value="Ensembl"/>
</dbReference>
<evidence type="ECO:0000256" key="4">
    <source>
        <dbReference type="ARBA" id="ARBA00022729"/>
    </source>
</evidence>
<dbReference type="SMART" id="SM00406">
    <property type="entry name" value="IGv"/>
    <property type="match status" value="2"/>
</dbReference>
<reference evidence="12" key="2">
    <citation type="submission" date="2025-08" db="UniProtKB">
        <authorList>
            <consortium name="Ensembl"/>
        </authorList>
    </citation>
    <scope>IDENTIFICATION</scope>
    <source>
        <strain evidence="12">Isolate ISIS603380</strain>
    </source>
</reference>
<evidence type="ECO:0000256" key="9">
    <source>
        <dbReference type="ARBA" id="ARBA00023180"/>
    </source>
</evidence>
<dbReference type="InterPro" id="IPR036179">
    <property type="entry name" value="Ig-like_dom_sf"/>
</dbReference>
<dbReference type="Pfam" id="PF07686">
    <property type="entry name" value="V-set"/>
    <property type="match status" value="2"/>
</dbReference>
<keyword evidence="6" id="KW-0472">Membrane</keyword>
<dbReference type="FunFam" id="2.60.40.10:FF:001310">
    <property type="entry name" value="HERV-H LTR-associating 2"/>
    <property type="match status" value="1"/>
</dbReference>
<dbReference type="GO" id="GO:0006955">
    <property type="term" value="P:immune response"/>
    <property type="evidence" value="ECO:0007669"/>
    <property type="project" value="TreeGrafter"/>
</dbReference>
<evidence type="ECO:0000256" key="5">
    <source>
        <dbReference type="ARBA" id="ARBA00022989"/>
    </source>
</evidence>